<sequence>MPQPMNAHNGEAPLIEIAPEEIVQVHQPPNNENQAPEPLVPEPAPEPVQQIPEQQQQAPAHLIQAIQPTGTVPAQSHAAVPAQPPFQNQSNQQGHFGRSKPFQMPPPYMYTPVQQQSVQYRQPMQYPQQMRPQQNSYQNSRPNYANKQNEPCKGCGKSCKSRSLCPAFKRYAIIVRLQDILFLFVRSELRRCHKAIGNTHRGYGPALRQQSEGRHKDKEIVKTKESETIFTITSLDSENVQHKSLWKPQPKL</sequence>
<keyword evidence="3" id="KW-1185">Reference proteome</keyword>
<feature type="compositionally biased region" description="Polar residues" evidence="1">
    <location>
        <begin position="135"/>
        <end position="149"/>
    </location>
</feature>
<feature type="compositionally biased region" description="Low complexity" evidence="1">
    <location>
        <begin position="26"/>
        <end position="37"/>
    </location>
</feature>
<reference evidence="2" key="1">
    <citation type="submission" date="2021-03" db="EMBL/GenBank/DDBJ databases">
        <authorList>
            <person name="Bekaert M."/>
        </authorList>
    </citation>
    <scope>NUCLEOTIDE SEQUENCE</scope>
</reference>
<feature type="compositionally biased region" description="Polar residues" evidence="1">
    <location>
        <begin position="85"/>
        <end position="94"/>
    </location>
</feature>
<evidence type="ECO:0000313" key="2">
    <source>
        <dbReference type="EMBL" id="CAG2230184.1"/>
    </source>
</evidence>
<feature type="region of interest" description="Disordered" evidence="1">
    <location>
        <begin position="125"/>
        <end position="154"/>
    </location>
</feature>
<accession>A0A8S3TF94</accession>
<dbReference type="Proteomes" id="UP000683360">
    <property type="component" value="Unassembled WGS sequence"/>
</dbReference>
<protein>
    <submittedName>
        <fullName evidence="2">Uncharacterized protein</fullName>
    </submittedName>
</protein>
<comment type="caution">
    <text evidence="2">The sequence shown here is derived from an EMBL/GenBank/DDBJ whole genome shotgun (WGS) entry which is preliminary data.</text>
</comment>
<gene>
    <name evidence="2" type="ORF">MEDL_43072</name>
</gene>
<dbReference type="AlphaFoldDB" id="A0A8S3TF94"/>
<feature type="region of interest" description="Disordered" evidence="1">
    <location>
        <begin position="26"/>
        <end position="110"/>
    </location>
</feature>
<feature type="compositionally biased region" description="Low complexity" evidence="1">
    <location>
        <begin position="47"/>
        <end position="60"/>
    </location>
</feature>
<organism evidence="2 3">
    <name type="scientific">Mytilus edulis</name>
    <name type="common">Blue mussel</name>
    <dbReference type="NCBI Taxonomy" id="6550"/>
    <lineage>
        <taxon>Eukaryota</taxon>
        <taxon>Metazoa</taxon>
        <taxon>Spiralia</taxon>
        <taxon>Lophotrochozoa</taxon>
        <taxon>Mollusca</taxon>
        <taxon>Bivalvia</taxon>
        <taxon>Autobranchia</taxon>
        <taxon>Pteriomorphia</taxon>
        <taxon>Mytilida</taxon>
        <taxon>Mytiloidea</taxon>
        <taxon>Mytilidae</taxon>
        <taxon>Mytilinae</taxon>
        <taxon>Mytilus</taxon>
    </lineage>
</organism>
<evidence type="ECO:0000313" key="3">
    <source>
        <dbReference type="Proteomes" id="UP000683360"/>
    </source>
</evidence>
<feature type="compositionally biased region" description="Low complexity" evidence="1">
    <location>
        <begin position="125"/>
        <end position="134"/>
    </location>
</feature>
<name>A0A8S3TF94_MYTED</name>
<evidence type="ECO:0000256" key="1">
    <source>
        <dbReference type="SAM" id="MobiDB-lite"/>
    </source>
</evidence>
<dbReference type="EMBL" id="CAJPWZ010002054">
    <property type="protein sequence ID" value="CAG2230184.1"/>
    <property type="molecule type" value="Genomic_DNA"/>
</dbReference>
<proteinExistence type="predicted"/>